<feature type="compositionally biased region" description="Polar residues" evidence="10">
    <location>
        <begin position="104"/>
        <end position="132"/>
    </location>
</feature>
<comment type="similarity">
    <text evidence="2 9">Belongs to the Nup35 family.</text>
</comment>
<keyword evidence="5 9" id="KW-0653">Protein transport</keyword>
<evidence type="ECO:0000256" key="2">
    <source>
        <dbReference type="ARBA" id="ARBA00009454"/>
    </source>
</evidence>
<dbReference type="EMBL" id="CP111015">
    <property type="protein sequence ID" value="WAR03448.1"/>
    <property type="molecule type" value="Genomic_DNA"/>
</dbReference>
<name>A0ABY7E0A9_MYAAR</name>
<dbReference type="SUPFAM" id="SSF54928">
    <property type="entry name" value="RNA-binding domain, RBD"/>
    <property type="match status" value="1"/>
</dbReference>
<protein>
    <recommendedName>
        <fullName evidence="9">Nucleoporin NUP53</fullName>
    </recommendedName>
</protein>
<evidence type="ECO:0000313" key="13">
    <source>
        <dbReference type="Proteomes" id="UP001164746"/>
    </source>
</evidence>
<dbReference type="InterPro" id="IPR017389">
    <property type="entry name" value="Nucleoporin_NUP53"/>
</dbReference>
<comment type="function">
    <text evidence="9">Functions as a component of the nuclear pore complex (NPC).</text>
</comment>
<evidence type="ECO:0000256" key="1">
    <source>
        <dbReference type="ARBA" id="ARBA00004567"/>
    </source>
</evidence>
<keyword evidence="3 9" id="KW-0813">Transport</keyword>
<evidence type="ECO:0000256" key="9">
    <source>
        <dbReference type="PIRNR" id="PIRNR038119"/>
    </source>
</evidence>
<keyword evidence="4 9" id="KW-0509">mRNA transport</keyword>
<dbReference type="PIRSF" id="PIRSF038119">
    <property type="entry name" value="Nucleoporin_NUP53"/>
    <property type="match status" value="1"/>
</dbReference>
<dbReference type="InterPro" id="IPR007846">
    <property type="entry name" value="RRM_NUP35_dom"/>
</dbReference>
<organism evidence="12 13">
    <name type="scientific">Mya arenaria</name>
    <name type="common">Soft-shell clam</name>
    <dbReference type="NCBI Taxonomy" id="6604"/>
    <lineage>
        <taxon>Eukaryota</taxon>
        <taxon>Metazoa</taxon>
        <taxon>Spiralia</taxon>
        <taxon>Lophotrochozoa</taxon>
        <taxon>Mollusca</taxon>
        <taxon>Bivalvia</taxon>
        <taxon>Autobranchia</taxon>
        <taxon>Heteroconchia</taxon>
        <taxon>Euheterodonta</taxon>
        <taxon>Imparidentia</taxon>
        <taxon>Neoheterodontei</taxon>
        <taxon>Myida</taxon>
        <taxon>Myoidea</taxon>
        <taxon>Myidae</taxon>
        <taxon>Mya</taxon>
    </lineage>
</organism>
<dbReference type="InterPro" id="IPR035979">
    <property type="entry name" value="RBD_domain_sf"/>
</dbReference>
<dbReference type="PANTHER" id="PTHR21527:SF6">
    <property type="entry name" value="NUCLEOPORIN NUP35"/>
    <property type="match status" value="1"/>
</dbReference>
<gene>
    <name evidence="12" type="ORF">MAR_010006</name>
</gene>
<proteinExistence type="inferred from homology"/>
<accession>A0ABY7E0A9</accession>
<evidence type="ECO:0000259" key="11">
    <source>
        <dbReference type="PROSITE" id="PS51472"/>
    </source>
</evidence>
<dbReference type="Gene3D" id="3.30.70.330">
    <property type="match status" value="1"/>
</dbReference>
<evidence type="ECO:0000256" key="5">
    <source>
        <dbReference type="ARBA" id="ARBA00022927"/>
    </source>
</evidence>
<evidence type="ECO:0000256" key="6">
    <source>
        <dbReference type="ARBA" id="ARBA00023010"/>
    </source>
</evidence>
<evidence type="ECO:0000256" key="4">
    <source>
        <dbReference type="ARBA" id="ARBA00022816"/>
    </source>
</evidence>
<comment type="subcellular location">
    <subcellularLocation>
        <location evidence="1 9">Nucleus</location>
        <location evidence="1 9">Nuclear pore complex</location>
    </subcellularLocation>
</comment>
<feature type="compositionally biased region" description="Polar residues" evidence="10">
    <location>
        <begin position="21"/>
        <end position="37"/>
    </location>
</feature>
<evidence type="ECO:0000313" key="12">
    <source>
        <dbReference type="EMBL" id="WAR03448.1"/>
    </source>
</evidence>
<dbReference type="Proteomes" id="UP001164746">
    <property type="component" value="Chromosome 4"/>
</dbReference>
<keyword evidence="6 9" id="KW-0811">Translocation</keyword>
<dbReference type="InterPro" id="IPR012677">
    <property type="entry name" value="Nucleotide-bd_a/b_plait_sf"/>
</dbReference>
<keyword evidence="13" id="KW-1185">Reference proteome</keyword>
<reference evidence="12" key="1">
    <citation type="submission" date="2022-11" db="EMBL/GenBank/DDBJ databases">
        <title>Centuries of genome instability and evolution in soft-shell clam transmissible cancer (bioRxiv).</title>
        <authorList>
            <person name="Hart S.F.M."/>
            <person name="Yonemitsu M.A."/>
            <person name="Giersch R.M."/>
            <person name="Beal B.F."/>
            <person name="Arriagada G."/>
            <person name="Davis B.W."/>
            <person name="Ostrander E.A."/>
            <person name="Goff S.P."/>
            <person name="Metzger M.J."/>
        </authorList>
    </citation>
    <scope>NUCLEOTIDE SEQUENCE</scope>
    <source>
        <strain evidence="12">MELC-2E11</strain>
        <tissue evidence="12">Siphon/mantle</tissue>
    </source>
</reference>
<dbReference type="PROSITE" id="PS51472">
    <property type="entry name" value="RRM_NUP35"/>
    <property type="match status" value="1"/>
</dbReference>
<dbReference type="PANTHER" id="PTHR21527">
    <property type="entry name" value="NUCLEOPORIN NUP35"/>
    <property type="match status" value="1"/>
</dbReference>
<evidence type="ECO:0000256" key="3">
    <source>
        <dbReference type="ARBA" id="ARBA00022448"/>
    </source>
</evidence>
<feature type="domain" description="RRM Nup35-type" evidence="11">
    <location>
        <begin position="196"/>
        <end position="276"/>
    </location>
</feature>
<feature type="compositionally biased region" description="Low complexity" evidence="10">
    <location>
        <begin position="52"/>
        <end position="81"/>
    </location>
</feature>
<evidence type="ECO:0000256" key="7">
    <source>
        <dbReference type="ARBA" id="ARBA00023132"/>
    </source>
</evidence>
<feature type="region of interest" description="Disordered" evidence="10">
    <location>
        <begin position="1"/>
        <end position="143"/>
    </location>
</feature>
<keyword evidence="7 9" id="KW-0906">Nuclear pore complex</keyword>
<evidence type="ECO:0000256" key="8">
    <source>
        <dbReference type="ARBA" id="ARBA00023242"/>
    </source>
</evidence>
<sequence>MMATSPDSHGHHGSEPMAMGTPTSPVSPGSGHTSQYLPSYLLGDSMSHSPVSSRLWSGGSGSPPRSSHRPSSLTSQSSSHHATPRLDTSIRGKEKAGAPPIRSLLQTTSPAQSGSASPFSTPSQYSSRNAGLSTPAPPTTGRLQQSVHTSFFHYRYVTVLSTPAPPNTGLSANLHETIYHTPDQGGLGVSRVFMSPAQIDPFYTQGFPPPAASYVLQQFSQYGNILKHVISSEGNWMHIHYQSKIQAKKALSKNGKILGNNIMVGISHCIDKKVMGIDHREKENESLMLTPGVVPNLGLGQVTSPSTPGQLKNTPIRPLTAAYLAAKSENEVIQSSQAPRKNTGFMSKAMEYMFGW</sequence>
<dbReference type="Pfam" id="PF05172">
    <property type="entry name" value="RRM_Nup35"/>
    <property type="match status" value="1"/>
</dbReference>
<keyword evidence="8 9" id="KW-0539">Nucleus</keyword>
<evidence type="ECO:0000256" key="10">
    <source>
        <dbReference type="SAM" id="MobiDB-lite"/>
    </source>
</evidence>